<protein>
    <submittedName>
        <fullName evidence="2">Secreted protein</fullName>
    </submittedName>
</protein>
<keyword evidence="1" id="KW-1185">Reference proteome</keyword>
<sequence length="60" mass="7102">MLFDTSFLKQTVSLRLSFTILCELLANTMRHINYYVRPHIVINFSFSALWSCATKQFRNN</sequence>
<dbReference type="Proteomes" id="UP000095283">
    <property type="component" value="Unplaced"/>
</dbReference>
<name>A0A1I7WF49_HETBA</name>
<organism evidence="1 2">
    <name type="scientific">Heterorhabditis bacteriophora</name>
    <name type="common">Entomopathogenic nematode worm</name>
    <dbReference type="NCBI Taxonomy" id="37862"/>
    <lineage>
        <taxon>Eukaryota</taxon>
        <taxon>Metazoa</taxon>
        <taxon>Ecdysozoa</taxon>
        <taxon>Nematoda</taxon>
        <taxon>Chromadorea</taxon>
        <taxon>Rhabditida</taxon>
        <taxon>Rhabditina</taxon>
        <taxon>Rhabditomorpha</taxon>
        <taxon>Strongyloidea</taxon>
        <taxon>Heterorhabditidae</taxon>
        <taxon>Heterorhabditis</taxon>
    </lineage>
</organism>
<dbReference type="WBParaSite" id="Hba_03556">
    <property type="protein sequence ID" value="Hba_03556"/>
    <property type="gene ID" value="Hba_03556"/>
</dbReference>
<proteinExistence type="predicted"/>
<evidence type="ECO:0000313" key="2">
    <source>
        <dbReference type="WBParaSite" id="Hba_03556"/>
    </source>
</evidence>
<reference evidence="2" key="1">
    <citation type="submission" date="2016-11" db="UniProtKB">
        <authorList>
            <consortium name="WormBaseParasite"/>
        </authorList>
    </citation>
    <scope>IDENTIFICATION</scope>
</reference>
<dbReference type="AlphaFoldDB" id="A0A1I7WF49"/>
<evidence type="ECO:0000313" key="1">
    <source>
        <dbReference type="Proteomes" id="UP000095283"/>
    </source>
</evidence>
<accession>A0A1I7WF49</accession>